<dbReference type="InterPro" id="IPR050091">
    <property type="entry name" value="PKS_NRPS_Biosynth_Enz"/>
</dbReference>
<keyword evidence="12" id="KW-0702">S-nitrosylation</keyword>
<comment type="catalytic activity">
    <reaction evidence="58">
        <text>3-oxododecanoyl-[ACP] + NADPH + H(+) = (3R)-hydroxydodecanoyl-[ACP] + NADP(+)</text>
        <dbReference type="Rhea" id="RHEA:41872"/>
        <dbReference type="Rhea" id="RHEA-COMP:9641"/>
        <dbReference type="Rhea" id="RHEA-COMP:9642"/>
        <dbReference type="ChEBI" id="CHEBI:15378"/>
        <dbReference type="ChEBI" id="CHEBI:57783"/>
        <dbReference type="ChEBI" id="CHEBI:58349"/>
        <dbReference type="ChEBI" id="CHEBI:78469"/>
        <dbReference type="ChEBI" id="CHEBI:78470"/>
    </reaction>
    <physiologicalReaction direction="left-to-right" evidence="58">
        <dbReference type="Rhea" id="RHEA:41873"/>
    </physiologicalReaction>
</comment>
<dbReference type="Pfam" id="PF16197">
    <property type="entry name" value="KAsynt_C_assoc"/>
    <property type="match status" value="1"/>
</dbReference>
<dbReference type="InterPro" id="IPR018201">
    <property type="entry name" value="Ketoacyl_synth_AS"/>
</dbReference>
<evidence type="ECO:0000256" key="10">
    <source>
        <dbReference type="ARBA" id="ARBA00022553"/>
    </source>
</evidence>
<dbReference type="Gene3D" id="3.40.50.720">
    <property type="entry name" value="NAD(P)-binding Rossmann-like Domain"/>
    <property type="match status" value="1"/>
</dbReference>
<protein>
    <recommendedName>
        <fullName evidence="7">Fatty acid synthase</fullName>
        <ecNumber evidence="5">1.1.1.100</ecNumber>
        <ecNumber evidence="2">1.3.1.39</ecNumber>
        <ecNumber evidence="6">2.3.1.41</ecNumber>
        <ecNumber evidence="4">2.3.1.85</ecNumber>
        <ecNumber evidence="3">3.1.2.14</ecNumber>
    </recommendedName>
</protein>
<comment type="catalytic activity">
    <reaction evidence="48">
        <text>(2E)-octenoyl-[ACP] + NADPH + H(+) = octanoyl-[ACP] + NADP(+)</text>
        <dbReference type="Rhea" id="RHEA:41848"/>
        <dbReference type="Rhea" id="RHEA-COMP:9635"/>
        <dbReference type="Rhea" id="RHEA-COMP:9636"/>
        <dbReference type="ChEBI" id="CHEBI:15378"/>
        <dbReference type="ChEBI" id="CHEBI:57783"/>
        <dbReference type="ChEBI" id="CHEBI:58349"/>
        <dbReference type="ChEBI" id="CHEBI:78462"/>
        <dbReference type="ChEBI" id="CHEBI:78463"/>
    </reaction>
    <physiologicalReaction direction="left-to-right" evidence="48">
        <dbReference type="Rhea" id="RHEA:41849"/>
    </physiologicalReaction>
</comment>
<evidence type="ECO:0000256" key="30">
    <source>
        <dbReference type="ARBA" id="ARBA00023401"/>
    </source>
</evidence>
<dbReference type="Gene3D" id="3.40.366.10">
    <property type="entry name" value="Malonyl-Coenzyme A Acyl Carrier Protein, domain 2"/>
    <property type="match status" value="1"/>
</dbReference>
<dbReference type="InterPro" id="IPR016035">
    <property type="entry name" value="Acyl_Trfase/lysoPLipase"/>
</dbReference>
<dbReference type="SMART" id="SM00822">
    <property type="entry name" value="PKS_KR"/>
    <property type="match status" value="1"/>
</dbReference>
<dbReference type="Pfam" id="PF21149">
    <property type="entry name" value="FAS_pseudo-KR"/>
    <property type="match status" value="1"/>
</dbReference>
<dbReference type="Gene3D" id="3.30.70.3290">
    <property type="match status" value="1"/>
</dbReference>
<dbReference type="InterPro" id="IPR014030">
    <property type="entry name" value="Ketoacyl_synth_N"/>
</dbReference>
<evidence type="ECO:0000256" key="56">
    <source>
        <dbReference type="ARBA" id="ARBA00049109"/>
    </source>
</evidence>
<evidence type="ECO:0000256" key="47">
    <source>
        <dbReference type="ARBA" id="ARBA00048289"/>
    </source>
</evidence>
<evidence type="ECO:0000256" key="32">
    <source>
        <dbReference type="ARBA" id="ARBA00023442"/>
    </source>
</evidence>
<dbReference type="Pfam" id="PF08659">
    <property type="entry name" value="KR"/>
    <property type="match status" value="1"/>
</dbReference>
<dbReference type="SUPFAM" id="SSF51735">
    <property type="entry name" value="NAD(P)-binding Rossmann-fold domains"/>
    <property type="match status" value="2"/>
</dbReference>
<evidence type="ECO:0000256" key="34">
    <source>
        <dbReference type="ARBA" id="ARBA00047300"/>
    </source>
</evidence>
<comment type="catalytic activity">
    <reaction evidence="33">
        <text>acetyl-CoA + n malonyl-CoA + 2n NADPH + 2n H(+) = a long-chain fatty acid + (n+1) CoA + n CO2 + 2n NADP(+).</text>
        <dbReference type="EC" id="2.3.1.85"/>
    </reaction>
</comment>
<feature type="region of interest" description="N-terminal hotdog fold" evidence="64">
    <location>
        <begin position="881"/>
        <end position="1009"/>
    </location>
</feature>
<dbReference type="InterPro" id="IPR014043">
    <property type="entry name" value="Acyl_transferase_dom"/>
</dbReference>
<evidence type="ECO:0000256" key="28">
    <source>
        <dbReference type="ARBA" id="ARBA00023398"/>
    </source>
</evidence>
<evidence type="ECO:0000313" key="70">
    <source>
        <dbReference type="Proteomes" id="UP001307889"/>
    </source>
</evidence>
<comment type="catalytic activity">
    <reaction evidence="51">
        <text>a 2,3-saturated acyl-[ACP] + NADP(+) = a (2E)-enoyl-[ACP] + NADPH + H(+)</text>
        <dbReference type="Rhea" id="RHEA:22564"/>
        <dbReference type="Rhea" id="RHEA-COMP:9925"/>
        <dbReference type="Rhea" id="RHEA-COMP:9926"/>
        <dbReference type="ChEBI" id="CHEBI:15378"/>
        <dbReference type="ChEBI" id="CHEBI:57783"/>
        <dbReference type="ChEBI" id="CHEBI:58349"/>
        <dbReference type="ChEBI" id="CHEBI:78784"/>
        <dbReference type="ChEBI" id="CHEBI:78785"/>
        <dbReference type="EC" id="1.3.1.39"/>
    </reaction>
    <physiologicalReaction direction="right-to-left" evidence="51">
        <dbReference type="Rhea" id="RHEA:22566"/>
    </physiologicalReaction>
</comment>
<evidence type="ECO:0000256" key="17">
    <source>
        <dbReference type="ARBA" id="ARBA00022990"/>
    </source>
</evidence>
<comment type="catalytic activity">
    <reaction evidence="37">
        <text>3-oxodecanoyl-[ACP] + NADPH + H(+) = (3R)-hydroxydecanoyl-[ACP] + NADP(+)</text>
        <dbReference type="Rhea" id="RHEA:41856"/>
        <dbReference type="Rhea" id="RHEA-COMP:9637"/>
        <dbReference type="Rhea" id="RHEA-COMP:9638"/>
        <dbReference type="ChEBI" id="CHEBI:15378"/>
        <dbReference type="ChEBI" id="CHEBI:57783"/>
        <dbReference type="ChEBI" id="CHEBI:58349"/>
        <dbReference type="ChEBI" id="CHEBI:78464"/>
        <dbReference type="ChEBI" id="CHEBI:78466"/>
    </reaction>
    <physiologicalReaction direction="left-to-right" evidence="37">
        <dbReference type="Rhea" id="RHEA:41857"/>
    </physiologicalReaction>
</comment>
<evidence type="ECO:0000256" key="36">
    <source>
        <dbReference type="ARBA" id="ARBA00047400"/>
    </source>
</evidence>
<evidence type="ECO:0000256" key="13">
    <source>
        <dbReference type="ARBA" id="ARBA00022801"/>
    </source>
</evidence>
<evidence type="ECO:0000256" key="3">
    <source>
        <dbReference type="ARBA" id="ARBA00012480"/>
    </source>
</evidence>
<gene>
    <name evidence="69" type="ORF">NTJ_15861</name>
</gene>
<dbReference type="PROSITE" id="PS52019">
    <property type="entry name" value="PKS_MFAS_DH"/>
    <property type="match status" value="1"/>
</dbReference>
<dbReference type="InterPro" id="IPR042104">
    <property type="entry name" value="PKS_dehydratase_sf"/>
</dbReference>
<keyword evidence="21" id="KW-0275">Fatty acid biosynthesis</keyword>
<evidence type="ECO:0000256" key="45">
    <source>
        <dbReference type="ARBA" id="ARBA00048051"/>
    </source>
</evidence>
<evidence type="ECO:0000256" key="24">
    <source>
        <dbReference type="ARBA" id="ARBA00023351"/>
    </source>
</evidence>
<keyword evidence="8" id="KW-0596">Phosphopantetheine</keyword>
<evidence type="ECO:0000256" key="5">
    <source>
        <dbReference type="ARBA" id="ARBA00012948"/>
    </source>
</evidence>
<dbReference type="InterPro" id="IPR014031">
    <property type="entry name" value="Ketoacyl_synth_C"/>
</dbReference>
<dbReference type="SUPFAM" id="SSF55048">
    <property type="entry name" value="Probable ACP-binding domain of malonyl-CoA ACP transacylase"/>
    <property type="match status" value="1"/>
</dbReference>
<comment type="catalytic activity">
    <reaction evidence="57">
        <text>(2E)-tetradecenoyl-[ACP] + NADPH + H(+) = tetradecanoyl-[ACP] + NADP(+)</text>
        <dbReference type="Rhea" id="RHEA:41896"/>
        <dbReference type="Rhea" id="RHEA-COMP:9647"/>
        <dbReference type="Rhea" id="RHEA-COMP:9648"/>
        <dbReference type="ChEBI" id="CHEBI:15378"/>
        <dbReference type="ChEBI" id="CHEBI:57783"/>
        <dbReference type="ChEBI" id="CHEBI:58349"/>
        <dbReference type="ChEBI" id="CHEBI:78475"/>
        <dbReference type="ChEBI" id="CHEBI:78477"/>
    </reaction>
    <physiologicalReaction direction="left-to-right" evidence="57">
        <dbReference type="Rhea" id="RHEA:41897"/>
    </physiologicalReaction>
</comment>
<evidence type="ECO:0000256" key="15">
    <source>
        <dbReference type="ARBA" id="ARBA00022857"/>
    </source>
</evidence>
<dbReference type="InterPro" id="IPR032821">
    <property type="entry name" value="PKS_assoc"/>
</dbReference>
<dbReference type="InterPro" id="IPR036736">
    <property type="entry name" value="ACP-like_sf"/>
</dbReference>
<evidence type="ECO:0000256" key="19">
    <source>
        <dbReference type="ARBA" id="ARBA00023027"/>
    </source>
</evidence>
<evidence type="ECO:0000256" key="39">
    <source>
        <dbReference type="ARBA" id="ARBA00047500"/>
    </source>
</evidence>
<comment type="catalytic activity">
    <reaction evidence="34">
        <text>3-oxooctadecanoyl-[ACP] + NADPH + H(+) = (3R)-hydroxyoctadecanoyl-[ACP] + NADP(+)</text>
        <dbReference type="Rhea" id="RHEA:41920"/>
        <dbReference type="Rhea" id="RHEA-COMP:9653"/>
        <dbReference type="Rhea" id="RHEA-COMP:9654"/>
        <dbReference type="ChEBI" id="CHEBI:15378"/>
        <dbReference type="ChEBI" id="CHEBI:57783"/>
        <dbReference type="ChEBI" id="CHEBI:58349"/>
        <dbReference type="ChEBI" id="CHEBI:78487"/>
        <dbReference type="ChEBI" id="CHEBI:78488"/>
    </reaction>
    <physiologicalReaction direction="left-to-right" evidence="34">
        <dbReference type="Rhea" id="RHEA:41921"/>
    </physiologicalReaction>
</comment>
<dbReference type="InterPro" id="IPR009081">
    <property type="entry name" value="PP-bd_ACP"/>
</dbReference>
<keyword evidence="17" id="KW-0007">Acetylation</keyword>
<feature type="active site" description="Proton donor; for dehydratase activity" evidence="64">
    <location>
        <position position="1075"/>
    </location>
</feature>
<dbReference type="EC" id="3.1.2.14" evidence="3"/>
<dbReference type="Gene3D" id="3.40.47.10">
    <property type="match status" value="1"/>
</dbReference>
<dbReference type="InterPro" id="IPR020841">
    <property type="entry name" value="PKS_Beta-ketoAc_synthase_dom"/>
</dbReference>
<feature type="compositionally biased region" description="Low complexity" evidence="65">
    <location>
        <begin position="2114"/>
        <end position="2128"/>
    </location>
</feature>
<comment type="catalytic activity">
    <reaction evidence="29">
        <text>(3R)-hydroxyoctadecanoyl-[ACP] = (2E)-octadecenoyl-[ACP] + H2O</text>
        <dbReference type="Rhea" id="RHEA:41924"/>
        <dbReference type="Rhea" id="RHEA-COMP:9654"/>
        <dbReference type="Rhea" id="RHEA-COMP:9655"/>
        <dbReference type="ChEBI" id="CHEBI:15377"/>
        <dbReference type="ChEBI" id="CHEBI:78488"/>
        <dbReference type="ChEBI" id="CHEBI:78489"/>
    </reaction>
    <physiologicalReaction direction="left-to-right" evidence="29">
        <dbReference type="Rhea" id="RHEA:41925"/>
    </physiologicalReaction>
</comment>
<comment type="catalytic activity">
    <reaction evidence="63">
        <text>octanoyl-[ACP] + malonyl-[ACP] + H(+) = 3-oxodecanoyl-[ACP] + holo-[ACP] + CO2</text>
        <dbReference type="Rhea" id="RHEA:41852"/>
        <dbReference type="Rhea" id="RHEA-COMP:9623"/>
        <dbReference type="Rhea" id="RHEA-COMP:9636"/>
        <dbReference type="Rhea" id="RHEA-COMP:9637"/>
        <dbReference type="Rhea" id="RHEA-COMP:9685"/>
        <dbReference type="ChEBI" id="CHEBI:15378"/>
        <dbReference type="ChEBI" id="CHEBI:16526"/>
        <dbReference type="ChEBI" id="CHEBI:64479"/>
        <dbReference type="ChEBI" id="CHEBI:78449"/>
        <dbReference type="ChEBI" id="CHEBI:78463"/>
        <dbReference type="ChEBI" id="CHEBI:78464"/>
    </reaction>
    <physiologicalReaction direction="left-to-right" evidence="63">
        <dbReference type="Rhea" id="RHEA:41853"/>
    </physiologicalReaction>
</comment>
<dbReference type="Gene3D" id="3.10.129.110">
    <property type="entry name" value="Polyketide synthase dehydratase"/>
    <property type="match status" value="1"/>
</dbReference>
<evidence type="ECO:0000256" key="11">
    <source>
        <dbReference type="ARBA" id="ARBA00022679"/>
    </source>
</evidence>
<dbReference type="SMART" id="SM00823">
    <property type="entry name" value="PKS_PP"/>
    <property type="match status" value="1"/>
</dbReference>
<dbReference type="Pfam" id="PF02801">
    <property type="entry name" value="Ketoacyl-synt_C"/>
    <property type="match status" value="1"/>
</dbReference>
<evidence type="ECO:0000313" key="69">
    <source>
        <dbReference type="EMBL" id="BET03043.1"/>
    </source>
</evidence>
<keyword evidence="22" id="KW-0511">Multifunctional enzyme</keyword>
<evidence type="ECO:0000256" key="49">
    <source>
        <dbReference type="ARBA" id="ARBA00048506"/>
    </source>
</evidence>
<comment type="catalytic activity">
    <reaction evidence="46">
        <text>(2E)-dodecenoyl-[ACP] + NADPH + H(+) = dodecanoyl-[ACP] + NADP(+)</text>
        <dbReference type="Rhea" id="RHEA:41880"/>
        <dbReference type="Rhea" id="RHEA-COMP:9643"/>
        <dbReference type="Rhea" id="RHEA-COMP:9644"/>
        <dbReference type="ChEBI" id="CHEBI:15378"/>
        <dbReference type="ChEBI" id="CHEBI:57783"/>
        <dbReference type="ChEBI" id="CHEBI:58349"/>
        <dbReference type="ChEBI" id="CHEBI:65264"/>
        <dbReference type="ChEBI" id="CHEBI:78472"/>
    </reaction>
    <physiologicalReaction direction="left-to-right" evidence="46">
        <dbReference type="Rhea" id="RHEA:41881"/>
    </physiologicalReaction>
</comment>
<evidence type="ECO:0000256" key="27">
    <source>
        <dbReference type="ARBA" id="ARBA00023394"/>
    </source>
</evidence>
<evidence type="ECO:0000256" key="58">
    <source>
        <dbReference type="ARBA" id="ARBA00049263"/>
    </source>
</evidence>
<comment type="catalytic activity">
    <reaction evidence="38">
        <text>tetradecanoyl-[ACP] + malonyl-[ACP] + H(+) = 3-oxohexadecanoyl-[ACP] + holo-[ACP] + CO2</text>
        <dbReference type="Rhea" id="RHEA:41900"/>
        <dbReference type="Rhea" id="RHEA-COMP:9623"/>
        <dbReference type="Rhea" id="RHEA-COMP:9648"/>
        <dbReference type="Rhea" id="RHEA-COMP:9649"/>
        <dbReference type="Rhea" id="RHEA-COMP:9685"/>
        <dbReference type="ChEBI" id="CHEBI:15378"/>
        <dbReference type="ChEBI" id="CHEBI:16526"/>
        <dbReference type="ChEBI" id="CHEBI:64479"/>
        <dbReference type="ChEBI" id="CHEBI:78449"/>
        <dbReference type="ChEBI" id="CHEBI:78477"/>
        <dbReference type="ChEBI" id="CHEBI:78478"/>
    </reaction>
    <physiologicalReaction direction="left-to-right" evidence="38">
        <dbReference type="Rhea" id="RHEA:41901"/>
    </physiologicalReaction>
</comment>
<dbReference type="Gene3D" id="3.40.50.1820">
    <property type="entry name" value="alpha/beta hydrolase"/>
    <property type="match status" value="1"/>
</dbReference>
<comment type="catalytic activity">
    <reaction evidence="60">
        <text>3-oxooctanoyl-[ACP] + NADPH + H(+) = (3R)-hydroxyoctanoyl-[ACP] + NADP(+)</text>
        <dbReference type="Rhea" id="RHEA:41840"/>
        <dbReference type="Rhea" id="RHEA-COMP:9633"/>
        <dbReference type="Rhea" id="RHEA-COMP:9634"/>
        <dbReference type="ChEBI" id="CHEBI:15378"/>
        <dbReference type="ChEBI" id="CHEBI:57783"/>
        <dbReference type="ChEBI" id="CHEBI:58349"/>
        <dbReference type="ChEBI" id="CHEBI:78460"/>
        <dbReference type="ChEBI" id="CHEBI:78461"/>
    </reaction>
    <physiologicalReaction direction="left-to-right" evidence="60">
        <dbReference type="Rhea" id="RHEA:41841"/>
    </physiologicalReaction>
</comment>
<dbReference type="Pfam" id="PF00698">
    <property type="entry name" value="Acyl_transf_1"/>
    <property type="match status" value="1"/>
</dbReference>
<evidence type="ECO:0000256" key="50">
    <source>
        <dbReference type="ARBA" id="ARBA00048571"/>
    </source>
</evidence>
<evidence type="ECO:0000256" key="59">
    <source>
        <dbReference type="ARBA" id="ARBA00049414"/>
    </source>
</evidence>
<comment type="catalytic activity">
    <reaction evidence="59">
        <text>3-oxohexadecanoyl-[ACP] + NADPH + H(+) = (3R)-hydroxyhexadecanoyl-[ACP] + NADP(+)</text>
        <dbReference type="Rhea" id="RHEA:41904"/>
        <dbReference type="Rhea" id="RHEA-COMP:9649"/>
        <dbReference type="Rhea" id="RHEA-COMP:9650"/>
        <dbReference type="ChEBI" id="CHEBI:15378"/>
        <dbReference type="ChEBI" id="CHEBI:57783"/>
        <dbReference type="ChEBI" id="CHEBI:58349"/>
        <dbReference type="ChEBI" id="CHEBI:78478"/>
        <dbReference type="ChEBI" id="CHEBI:78480"/>
    </reaction>
    <physiologicalReaction direction="left-to-right" evidence="59">
        <dbReference type="Rhea" id="RHEA:41905"/>
    </physiologicalReaction>
</comment>
<evidence type="ECO:0000256" key="23">
    <source>
        <dbReference type="ARBA" id="ARBA00023332"/>
    </source>
</evidence>
<evidence type="ECO:0000256" key="57">
    <source>
        <dbReference type="ARBA" id="ARBA00049171"/>
    </source>
</evidence>
<sequence>MEVSSDKMPARFPDVELRENSLSVGGHGWSRGDSRSMAAPMNLGTGEDICITGMSGRLPESSNLQEFKDNLFNHTDMVTADDRRWPPGLYGLPARHGKLKDLSRFDATFFGVHAKQAEVMCPQLRMLLEATYEAILDAGVNPEEIRGSRTGVFVGVSASESGEYFTAEEDRVNGYGLTGSARAMFPNRLSYTFDLKGPSFAIDTACSSSMLAFHEAVLSIRAGECDAALVGGSNLTLKPTESLQFHRLSMLSPDGACKAFDASGNGYVRSEACVVVFLQKSKVSKRIYATVVNTGSNTDGYKGQGITFPNGEIQRALVERVFQDAQISPSEVAYVEAHGTGTKVGDPQEVNNIAEIFCKGRTTPLLIGSVKSNMGHSEPASGLCSLVKVLIAMEAGTIPANLHFKSPNKDIPSLLDGRLAVVDKNWEWNGGLAAINSFGFGGANVHVILRSHNKPKQPPLKDNIPRLVCISGRTSEGVNKVLTQLETMPRDDDLITLLHDIHKQNVNGHPYRGYTVLGAATPIKECDENAAKKEVWYVFSGMGTQWAGMGRAFMGLEPFNKAIHRCAAALAPEGLDLLNLIQNGTEETFDNILNNFVSIACIQVALVDTLTALGIKPDRIIGHSAGELGCAYADGAFTAEQTALAAYWRGKSILDAKLKIGAMAAVGLTWEEAKKRVPENIVAACHNGEDSVTVSGPPAEVDAFVKQLSSEGIFAKKVLSSGVAFHSKYIADAGPKLRSSLERVIPSPKPRSKRWLSSSIPEEGWGSQLAAFSSAAYHVNNLLSPVLFHEVVTKIPENSLIIEIAPHALLQAVVKRAVPKNCINIGLTKKGLSDELGNFMANIGKLYLAGLQPNLSVFHKPTSFPVARNTPMIGSLIEWDHSTEWTVADFSGKTGNKSGETVIEVNLVNDADAYITGHTIDGRVLFPATGYLTLVWKAFAKSLRKSMEEVPIIMKDVTILRATIMPKEGSVKFHVSIFDGSGAFELTESGSPVVTGHIFVSEGIDKDGTPNLKVPAPLPNGAKTGGIPLKKNEVYRDFRLRGYDYGGIFQGVKETDNFGANGRLEWANNWISFMDTMLQFSLIGLNTRELYVPTRILKVVVDPARHLEVIGDKDEVPVQMYRHLGVTRSGGVEIRGMKASLAPRRTGAQVQAPPKLEAYTFVPYENTKEIKEFDALTIALQTILENSKGARKLKVVEVANGKSAESILAPAITNIVESEPLTTVDVIVASPDVSSLAAVLEPIGAKTSAKDITVEPVDESESFHVVCGSQLLRHLANATPTVKVGGFVLTKEEKGVQIPAPKALSGLTVISKTTVADGVYLLLRKVGELDSPIIINISQKDFKWLESVKEAMKESEKLGQRVILVSDKDPNCGLIGMFNCIKQEPGGENFRAVFVGDASSKAFKIADHQDQLNKDLLVNVLKNNVWGCMRHLKTHAEEVSLKVEHAYVNALTRGDLSSLRWIEGPNSYYVGRPDLNPGTELCTVYSAPLNFKDIMLASGKLPPDSLPGHQAEMECLMGLEFAGRDSSGRRVMGCLEAKALATSVLADPDFLWPIPAKWSLEEASTIPCVYATSYYALVLRGKMKKGDSLLVHAGTGGVGQASINIALSMGVEVFTTVGSPAKKEFLLKNFPGLKAENIGNSRDTTFEQMIMERTNGRGVDLVLNSLADDKLMASVRCVAEHGKFLEIGKLDLSNNTSLGMAFFLKNVSFHGILLDALFNLGSDSADKMEVVKLLSKGIESGAVRPLPLTSFHQSQIEQAFRFMASGKHIGKVVIKVKEEEPAKIVKDARPQSLPAIPKTYMNPDKSYVLVGGLGGFGLELCHWLIKRGARHVILTSRSGITQGYQELCIRRWAEKGTKVQVSTTDATTEKGALKLVEEANRIAPLGGIFNLAAVLRDKVMENLTEDDFAVVCKAKVDSTIALDKATRSAAAELDYFVVFSSVSCGRGNVGQANYGMANSAMERICEARHADGLPGTAIQWGAIGDVGLVIEELKGDNETVIGGTLPQRISSCMAAMDLFLQDHNAVVASTVVAEMGGSRSKGGAEVSLLDAIGNILGIKDTTNVANSATLADLGMDSLMGAEIKQTLERNFDVVMSAAEIRVLSFSTLREMSGSASSGGPATSAASPAKSEDKSSVNGVESSLAKFQGDSLMPKQKVVKMASGNPKAIRPPIFLVHAIEGTVNSLEGIAKTLDGSETIYGLQCTFEVPLESITSVAADYVKEIRKIQKSGPYRLVGYSFGACVAFEMGVQLEEDGQAVSLVLLDGSPAYVASHTGNYKDKRNKTAGDSDALAYFMTLFTPIDYTKLIYELKNLPDLKARISYCTEKLKSLVPFSEQEISQAAESFVKKLIVADSYKPSAMIKGQVTLVRAKDNFVAGDSDYGLKPLCLKRPKMETLAGDHRGILVGESGRKIAELLTNA</sequence>
<evidence type="ECO:0000256" key="8">
    <source>
        <dbReference type="ARBA" id="ARBA00022450"/>
    </source>
</evidence>
<evidence type="ECO:0000256" key="16">
    <source>
        <dbReference type="ARBA" id="ARBA00022898"/>
    </source>
</evidence>
<comment type="catalytic activity">
    <reaction evidence="23">
        <text>(3R)-hydroxyoctanoyl-[ACP] = (2E)-octenoyl-[ACP] + H2O</text>
        <dbReference type="Rhea" id="RHEA:41844"/>
        <dbReference type="Rhea" id="RHEA-COMP:9634"/>
        <dbReference type="Rhea" id="RHEA-COMP:9635"/>
        <dbReference type="ChEBI" id="CHEBI:15377"/>
        <dbReference type="ChEBI" id="CHEBI:78461"/>
        <dbReference type="ChEBI" id="CHEBI:78462"/>
    </reaction>
    <physiologicalReaction direction="left-to-right" evidence="23">
        <dbReference type="Rhea" id="RHEA:41845"/>
    </physiologicalReaction>
</comment>
<comment type="catalytic activity">
    <reaction evidence="42">
        <text>(2E)-hexenoyl-[ACP] + NADPH + H(+) = hexanoyl-[ACP] + NADP(+)</text>
        <dbReference type="Rhea" id="RHEA:41832"/>
        <dbReference type="Rhea" id="RHEA-COMP:9631"/>
        <dbReference type="Rhea" id="RHEA-COMP:9632"/>
        <dbReference type="ChEBI" id="CHEBI:15378"/>
        <dbReference type="ChEBI" id="CHEBI:57783"/>
        <dbReference type="ChEBI" id="CHEBI:58349"/>
        <dbReference type="ChEBI" id="CHEBI:78458"/>
        <dbReference type="ChEBI" id="CHEBI:78459"/>
    </reaction>
    <physiologicalReaction direction="left-to-right" evidence="42">
        <dbReference type="Rhea" id="RHEA:41833"/>
    </physiologicalReaction>
</comment>
<evidence type="ECO:0000256" key="53">
    <source>
        <dbReference type="ARBA" id="ARBA00048704"/>
    </source>
</evidence>
<comment type="catalytic activity">
    <reaction evidence="53">
        <text>hexadecanoyl-[ACP] + H2O = hexadecanoate + holo-[ACP] + H(+)</text>
        <dbReference type="Rhea" id="RHEA:41932"/>
        <dbReference type="Rhea" id="RHEA-COMP:9652"/>
        <dbReference type="Rhea" id="RHEA-COMP:9685"/>
        <dbReference type="ChEBI" id="CHEBI:7896"/>
        <dbReference type="ChEBI" id="CHEBI:15377"/>
        <dbReference type="ChEBI" id="CHEBI:15378"/>
        <dbReference type="ChEBI" id="CHEBI:64479"/>
        <dbReference type="ChEBI" id="CHEBI:78483"/>
        <dbReference type="EC" id="3.1.2.14"/>
    </reaction>
    <physiologicalReaction direction="left-to-right" evidence="53">
        <dbReference type="Rhea" id="RHEA:41933"/>
    </physiologicalReaction>
</comment>
<dbReference type="SUPFAM" id="SSF53901">
    <property type="entry name" value="Thiolase-like"/>
    <property type="match status" value="1"/>
</dbReference>
<feature type="domain" description="Carrier" evidence="66">
    <location>
        <begin position="2042"/>
        <end position="2119"/>
    </location>
</feature>
<dbReference type="EC" id="2.3.1.41" evidence="6"/>
<name>A0ABN7BIF2_9HEMI</name>
<dbReference type="InterPro" id="IPR011032">
    <property type="entry name" value="GroES-like_sf"/>
</dbReference>
<evidence type="ECO:0000259" key="67">
    <source>
        <dbReference type="PROSITE" id="PS52004"/>
    </source>
</evidence>
<dbReference type="InterPro" id="IPR001227">
    <property type="entry name" value="Ac_transferase_dom_sf"/>
</dbReference>
<evidence type="ECO:0000256" key="9">
    <source>
        <dbReference type="ARBA" id="ARBA00022516"/>
    </source>
</evidence>
<evidence type="ECO:0000256" key="37">
    <source>
        <dbReference type="ARBA" id="ARBA00047440"/>
    </source>
</evidence>
<comment type="catalytic activity">
    <reaction evidence="50">
        <text>3-oxohexanoyl-[ACP] + NADPH + H(+) = (3R)-hydroxyhexanoyl-[ACP] + NADP(+)</text>
        <dbReference type="Rhea" id="RHEA:41824"/>
        <dbReference type="Rhea" id="RHEA-COMP:9629"/>
        <dbReference type="Rhea" id="RHEA-COMP:9630"/>
        <dbReference type="ChEBI" id="CHEBI:15378"/>
        <dbReference type="ChEBI" id="CHEBI:57783"/>
        <dbReference type="ChEBI" id="CHEBI:58349"/>
        <dbReference type="ChEBI" id="CHEBI:78456"/>
        <dbReference type="ChEBI" id="CHEBI:78457"/>
    </reaction>
    <physiologicalReaction direction="left-to-right" evidence="50">
        <dbReference type="Rhea" id="RHEA:41825"/>
    </physiologicalReaction>
</comment>
<comment type="catalytic activity">
    <reaction evidence="40">
        <text>dodecanoyl-[ACP] + malonyl-[ACP] + H(+) = 3-oxotetradecanoyl-[ACP] + holo-[ACP] + CO2</text>
        <dbReference type="Rhea" id="RHEA:41884"/>
        <dbReference type="Rhea" id="RHEA-COMP:9623"/>
        <dbReference type="Rhea" id="RHEA-COMP:9644"/>
        <dbReference type="Rhea" id="RHEA-COMP:9645"/>
        <dbReference type="Rhea" id="RHEA-COMP:9685"/>
        <dbReference type="ChEBI" id="CHEBI:15378"/>
        <dbReference type="ChEBI" id="CHEBI:16526"/>
        <dbReference type="ChEBI" id="CHEBI:64479"/>
        <dbReference type="ChEBI" id="CHEBI:65264"/>
        <dbReference type="ChEBI" id="CHEBI:78449"/>
        <dbReference type="ChEBI" id="CHEBI:78473"/>
    </reaction>
    <physiologicalReaction direction="left-to-right" evidence="40">
        <dbReference type="Rhea" id="RHEA:41885"/>
    </physiologicalReaction>
</comment>
<keyword evidence="20" id="KW-0443">Lipid metabolism</keyword>
<comment type="catalytic activity">
    <reaction evidence="30">
        <text>(3R)-hydroxyhexadecanoyl-[ACP] = (2E)-hexadecenoyl-[ACP] + H2O</text>
        <dbReference type="Rhea" id="RHEA:41908"/>
        <dbReference type="Rhea" id="RHEA-COMP:9650"/>
        <dbReference type="Rhea" id="RHEA-COMP:9651"/>
        <dbReference type="ChEBI" id="CHEBI:15377"/>
        <dbReference type="ChEBI" id="CHEBI:78480"/>
        <dbReference type="ChEBI" id="CHEBI:78481"/>
    </reaction>
    <physiologicalReaction direction="left-to-right" evidence="30">
        <dbReference type="Rhea" id="RHEA:41909"/>
    </physiologicalReaction>
</comment>
<comment type="catalytic activity">
    <reaction evidence="28">
        <text>(3R)-hydroxytetradecanoyl-[ACP] = (2E)-tetradecenoyl-[ACP] + H2O</text>
        <dbReference type="Rhea" id="RHEA:41892"/>
        <dbReference type="Rhea" id="RHEA-COMP:9646"/>
        <dbReference type="Rhea" id="RHEA-COMP:9647"/>
        <dbReference type="ChEBI" id="CHEBI:15377"/>
        <dbReference type="ChEBI" id="CHEBI:78474"/>
        <dbReference type="ChEBI" id="CHEBI:78475"/>
    </reaction>
    <physiologicalReaction direction="left-to-right" evidence="28">
        <dbReference type="Rhea" id="RHEA:41893"/>
    </physiologicalReaction>
</comment>
<comment type="catalytic activity">
    <reaction evidence="47">
        <text>tetradecanoyl-[ACP] + H2O = tetradecanoate + holo-[ACP] + H(+)</text>
        <dbReference type="Rhea" id="RHEA:30123"/>
        <dbReference type="Rhea" id="RHEA-COMP:9648"/>
        <dbReference type="Rhea" id="RHEA-COMP:9685"/>
        <dbReference type="ChEBI" id="CHEBI:15377"/>
        <dbReference type="ChEBI" id="CHEBI:15378"/>
        <dbReference type="ChEBI" id="CHEBI:30807"/>
        <dbReference type="ChEBI" id="CHEBI:64479"/>
        <dbReference type="ChEBI" id="CHEBI:78477"/>
        <dbReference type="EC" id="3.1.2.14"/>
    </reaction>
    <physiologicalReaction direction="left-to-right" evidence="47">
        <dbReference type="Rhea" id="RHEA:30124"/>
    </physiologicalReaction>
</comment>
<comment type="catalytic activity">
    <reaction evidence="52">
        <text>holo-[ACP] + acetyl-CoA = acetyl-[ACP] + CoA</text>
        <dbReference type="Rhea" id="RHEA:41788"/>
        <dbReference type="Rhea" id="RHEA-COMP:9621"/>
        <dbReference type="Rhea" id="RHEA-COMP:9685"/>
        <dbReference type="ChEBI" id="CHEBI:57287"/>
        <dbReference type="ChEBI" id="CHEBI:57288"/>
        <dbReference type="ChEBI" id="CHEBI:64479"/>
        <dbReference type="ChEBI" id="CHEBI:78446"/>
        <dbReference type="EC" id="2.3.1.38"/>
    </reaction>
    <physiologicalReaction direction="left-to-right" evidence="52">
        <dbReference type="Rhea" id="RHEA:41789"/>
    </physiologicalReaction>
</comment>
<evidence type="ECO:0000256" key="25">
    <source>
        <dbReference type="ARBA" id="ARBA00023373"/>
    </source>
</evidence>
<comment type="catalytic activity">
    <reaction evidence="26">
        <text>(3R)-hydroxydecanoyl-[ACP] = (2E)-decenoyl-[ACP] + H2O</text>
        <dbReference type="Rhea" id="RHEA:41860"/>
        <dbReference type="Rhea" id="RHEA-COMP:9638"/>
        <dbReference type="Rhea" id="RHEA-COMP:9639"/>
        <dbReference type="ChEBI" id="CHEBI:15377"/>
        <dbReference type="ChEBI" id="CHEBI:78466"/>
        <dbReference type="ChEBI" id="CHEBI:78467"/>
    </reaction>
    <physiologicalReaction direction="left-to-right" evidence="26">
        <dbReference type="Rhea" id="RHEA:41861"/>
    </physiologicalReaction>
</comment>
<dbReference type="SUPFAM" id="SSF50129">
    <property type="entry name" value="GroES-like"/>
    <property type="match status" value="1"/>
</dbReference>
<evidence type="ECO:0000256" key="33">
    <source>
        <dbReference type="ARBA" id="ARBA00044883"/>
    </source>
</evidence>
<keyword evidence="9" id="KW-0444">Lipid biosynthesis</keyword>
<evidence type="ECO:0000256" key="6">
    <source>
        <dbReference type="ARBA" id="ARBA00013191"/>
    </source>
</evidence>
<dbReference type="SUPFAM" id="SSF47336">
    <property type="entry name" value="ACP-like"/>
    <property type="match status" value="1"/>
</dbReference>
<dbReference type="Proteomes" id="UP001307889">
    <property type="component" value="Chromosome 15"/>
</dbReference>
<keyword evidence="16" id="KW-0663">Pyridoxal phosphate</keyword>
<dbReference type="Pfam" id="PF00550">
    <property type="entry name" value="PP-binding"/>
    <property type="match status" value="1"/>
</dbReference>
<evidence type="ECO:0000256" key="41">
    <source>
        <dbReference type="ARBA" id="ARBA00047810"/>
    </source>
</evidence>
<evidence type="ECO:0000259" key="66">
    <source>
        <dbReference type="PROSITE" id="PS50075"/>
    </source>
</evidence>
<evidence type="ECO:0000256" key="46">
    <source>
        <dbReference type="ARBA" id="ARBA00048281"/>
    </source>
</evidence>
<dbReference type="CDD" id="cd00833">
    <property type="entry name" value="PKS"/>
    <property type="match status" value="1"/>
</dbReference>
<comment type="catalytic activity">
    <reaction evidence="25">
        <text>(3R)-hydroxyhexanoyl-[ACP] = (2E)-hexenoyl-[ACP] + H2O</text>
        <dbReference type="Rhea" id="RHEA:41828"/>
        <dbReference type="Rhea" id="RHEA-COMP:9630"/>
        <dbReference type="Rhea" id="RHEA-COMP:9631"/>
        <dbReference type="ChEBI" id="CHEBI:15377"/>
        <dbReference type="ChEBI" id="CHEBI:78457"/>
        <dbReference type="ChEBI" id="CHEBI:78458"/>
    </reaction>
    <physiologicalReaction direction="left-to-right" evidence="25">
        <dbReference type="Rhea" id="RHEA:41829"/>
    </physiologicalReaction>
</comment>
<keyword evidence="70" id="KW-1185">Reference proteome</keyword>
<dbReference type="CDD" id="cd08954">
    <property type="entry name" value="KR_1_FAS_SDR_x"/>
    <property type="match status" value="1"/>
</dbReference>
<dbReference type="PANTHER" id="PTHR43775:SF7">
    <property type="entry name" value="FATTY ACID SYNTHASE"/>
    <property type="match status" value="1"/>
</dbReference>
<feature type="region of interest" description="C-terminal hotdog fold" evidence="64">
    <location>
        <begin position="1026"/>
        <end position="1159"/>
    </location>
</feature>
<keyword evidence="11" id="KW-0808">Transferase</keyword>
<evidence type="ECO:0000256" key="35">
    <source>
        <dbReference type="ARBA" id="ARBA00047394"/>
    </source>
</evidence>
<dbReference type="SMART" id="SM00829">
    <property type="entry name" value="PKS_ER"/>
    <property type="match status" value="1"/>
</dbReference>
<dbReference type="PANTHER" id="PTHR43775">
    <property type="entry name" value="FATTY ACID SYNTHASE"/>
    <property type="match status" value="1"/>
</dbReference>
<evidence type="ECO:0000256" key="21">
    <source>
        <dbReference type="ARBA" id="ARBA00023160"/>
    </source>
</evidence>
<evidence type="ECO:0000259" key="68">
    <source>
        <dbReference type="PROSITE" id="PS52019"/>
    </source>
</evidence>
<evidence type="ECO:0000256" key="44">
    <source>
        <dbReference type="ARBA" id="ARBA00047961"/>
    </source>
</evidence>
<organism evidence="69 70">
    <name type="scientific">Nesidiocoris tenuis</name>
    <dbReference type="NCBI Taxonomy" id="355587"/>
    <lineage>
        <taxon>Eukaryota</taxon>
        <taxon>Metazoa</taxon>
        <taxon>Ecdysozoa</taxon>
        <taxon>Arthropoda</taxon>
        <taxon>Hexapoda</taxon>
        <taxon>Insecta</taxon>
        <taxon>Pterygota</taxon>
        <taxon>Neoptera</taxon>
        <taxon>Paraneoptera</taxon>
        <taxon>Hemiptera</taxon>
        <taxon>Heteroptera</taxon>
        <taxon>Panheteroptera</taxon>
        <taxon>Cimicomorpha</taxon>
        <taxon>Miridae</taxon>
        <taxon>Dicyphina</taxon>
        <taxon>Nesidiocoris</taxon>
    </lineage>
</organism>
<dbReference type="EC" id="1.3.1.39" evidence="2"/>
<feature type="region of interest" description="Disordered" evidence="65">
    <location>
        <begin position="2114"/>
        <end position="2135"/>
    </location>
</feature>
<evidence type="ECO:0000256" key="26">
    <source>
        <dbReference type="ARBA" id="ARBA00023388"/>
    </source>
</evidence>
<evidence type="ECO:0000256" key="29">
    <source>
        <dbReference type="ARBA" id="ARBA00023399"/>
    </source>
</evidence>
<evidence type="ECO:0000256" key="40">
    <source>
        <dbReference type="ARBA" id="ARBA00047578"/>
    </source>
</evidence>
<evidence type="ECO:0000256" key="1">
    <source>
        <dbReference type="ARBA" id="ARBA00005189"/>
    </source>
</evidence>
<comment type="catalytic activity">
    <reaction evidence="31">
        <text>(3R)-hydroxybutanoyl-[ACP] = (2E)-butenoyl-[ACP] + H2O</text>
        <dbReference type="Rhea" id="RHEA:41808"/>
        <dbReference type="Rhea" id="RHEA-COMP:9626"/>
        <dbReference type="Rhea" id="RHEA-COMP:9627"/>
        <dbReference type="ChEBI" id="CHEBI:15377"/>
        <dbReference type="ChEBI" id="CHEBI:78451"/>
        <dbReference type="ChEBI" id="CHEBI:78453"/>
    </reaction>
    <physiologicalReaction direction="left-to-right" evidence="31">
        <dbReference type="Rhea" id="RHEA:41809"/>
    </physiologicalReaction>
</comment>
<evidence type="ECO:0000256" key="54">
    <source>
        <dbReference type="ARBA" id="ARBA00048935"/>
    </source>
</evidence>
<accession>A0ABN7BIF2</accession>
<dbReference type="InterPro" id="IPR020806">
    <property type="entry name" value="PKS_PP-bd"/>
</dbReference>
<reference evidence="69 70" key="1">
    <citation type="submission" date="2023-09" db="EMBL/GenBank/DDBJ databases">
        <title>Nesidiocoris tenuis whole genome shotgun sequence.</title>
        <authorList>
            <person name="Shibata T."/>
            <person name="Shimoda M."/>
            <person name="Kobayashi T."/>
            <person name="Uehara T."/>
        </authorList>
    </citation>
    <scope>NUCLEOTIDE SEQUENCE [LARGE SCALE GENOMIC DNA]</scope>
    <source>
        <strain evidence="69 70">Japan</strain>
    </source>
</reference>
<evidence type="ECO:0000256" key="18">
    <source>
        <dbReference type="ARBA" id="ARBA00023002"/>
    </source>
</evidence>
<dbReference type="EC" id="2.3.1.85" evidence="4"/>
<comment type="catalytic activity">
    <reaction evidence="54">
        <text>3-oxotetradecanoyl-[ACP] + NADPH + H(+) = (3R)-hydroxytetradecanoyl-[ACP] + NADP(+)</text>
        <dbReference type="Rhea" id="RHEA:41888"/>
        <dbReference type="Rhea" id="RHEA-COMP:9645"/>
        <dbReference type="Rhea" id="RHEA-COMP:9646"/>
        <dbReference type="ChEBI" id="CHEBI:15378"/>
        <dbReference type="ChEBI" id="CHEBI:57783"/>
        <dbReference type="ChEBI" id="CHEBI:58349"/>
        <dbReference type="ChEBI" id="CHEBI:78473"/>
        <dbReference type="ChEBI" id="CHEBI:78474"/>
    </reaction>
    <physiologicalReaction direction="left-to-right" evidence="54">
        <dbReference type="Rhea" id="RHEA:41889"/>
    </physiologicalReaction>
</comment>
<comment type="function">
    <text evidence="32">Fatty acid synthetase is a multifunctional enzyme that catalyzes the de novo biosynthesis of long-chain saturated fatty acids starting from acetyl-CoA and malonyl-CoA in the presence of NADPH. This multifunctional protein contains 7 catalytic activities and a site for the binding of the prosthetic group 4'-phosphopantetheine of the acyl carrier protein ([ACP]) domain.</text>
</comment>
<dbReference type="PROSITE" id="PS52004">
    <property type="entry name" value="KS3_2"/>
    <property type="match status" value="1"/>
</dbReference>
<keyword evidence="10" id="KW-0597">Phosphoprotein</keyword>
<dbReference type="InterPro" id="IPR020843">
    <property type="entry name" value="ER"/>
</dbReference>
<comment type="catalytic activity">
    <reaction evidence="27">
        <text>a (3R)-hydroxyacyl-[ACP] = a (2E)-enoyl-[ACP] + H2O</text>
        <dbReference type="Rhea" id="RHEA:13097"/>
        <dbReference type="Rhea" id="RHEA-COMP:9925"/>
        <dbReference type="Rhea" id="RHEA-COMP:9945"/>
        <dbReference type="ChEBI" id="CHEBI:15377"/>
        <dbReference type="ChEBI" id="CHEBI:78784"/>
        <dbReference type="ChEBI" id="CHEBI:78827"/>
        <dbReference type="EC" id="4.2.1.59"/>
    </reaction>
    <physiologicalReaction direction="left-to-right" evidence="27">
        <dbReference type="Rhea" id="RHEA:13098"/>
    </physiologicalReaction>
</comment>
<evidence type="ECO:0000256" key="31">
    <source>
        <dbReference type="ARBA" id="ARBA00023402"/>
    </source>
</evidence>
<evidence type="ECO:0000256" key="60">
    <source>
        <dbReference type="ARBA" id="ARBA00049422"/>
    </source>
</evidence>
<comment type="catalytic activity">
    <reaction evidence="35">
        <text>hexanoyl-[ACP] + malonyl-[ACP] + H(+) = 3-oxooctanoyl-[ACP] + holo-[ACP] + CO2</text>
        <dbReference type="Rhea" id="RHEA:41836"/>
        <dbReference type="Rhea" id="RHEA-COMP:9623"/>
        <dbReference type="Rhea" id="RHEA-COMP:9632"/>
        <dbReference type="Rhea" id="RHEA-COMP:9633"/>
        <dbReference type="Rhea" id="RHEA-COMP:9685"/>
        <dbReference type="ChEBI" id="CHEBI:15378"/>
        <dbReference type="ChEBI" id="CHEBI:16526"/>
        <dbReference type="ChEBI" id="CHEBI:64479"/>
        <dbReference type="ChEBI" id="CHEBI:78449"/>
        <dbReference type="ChEBI" id="CHEBI:78459"/>
        <dbReference type="ChEBI" id="CHEBI:78460"/>
    </reaction>
    <physiologicalReaction direction="left-to-right" evidence="35">
        <dbReference type="Rhea" id="RHEA:41837"/>
    </physiologicalReaction>
</comment>
<comment type="catalytic activity">
    <reaction evidence="49">
        <text>a fatty acyl-[ACP] + malonyl-[ACP] + H(+) = a 3-oxoacyl-[ACP] + holo-[ACP] + CO2</text>
        <dbReference type="Rhea" id="RHEA:22836"/>
        <dbReference type="Rhea" id="RHEA-COMP:9623"/>
        <dbReference type="Rhea" id="RHEA-COMP:9685"/>
        <dbReference type="Rhea" id="RHEA-COMP:9916"/>
        <dbReference type="Rhea" id="RHEA-COMP:14125"/>
        <dbReference type="ChEBI" id="CHEBI:15378"/>
        <dbReference type="ChEBI" id="CHEBI:16526"/>
        <dbReference type="ChEBI" id="CHEBI:64479"/>
        <dbReference type="ChEBI" id="CHEBI:78449"/>
        <dbReference type="ChEBI" id="CHEBI:78776"/>
        <dbReference type="ChEBI" id="CHEBI:138651"/>
        <dbReference type="EC" id="2.3.1.41"/>
    </reaction>
    <physiologicalReaction direction="left-to-right" evidence="49">
        <dbReference type="Rhea" id="RHEA:22837"/>
    </physiologicalReaction>
</comment>
<comment type="pathway">
    <text evidence="1">Lipid metabolism.</text>
</comment>
<dbReference type="EC" id="1.1.1.100" evidence="5"/>
<proteinExistence type="predicted"/>
<dbReference type="PROSITE" id="PS50075">
    <property type="entry name" value="CARRIER"/>
    <property type="match status" value="1"/>
</dbReference>
<dbReference type="InterPro" id="IPR013968">
    <property type="entry name" value="PKS_KR"/>
</dbReference>
<evidence type="ECO:0000256" key="38">
    <source>
        <dbReference type="ARBA" id="ARBA00047451"/>
    </source>
</evidence>
<evidence type="ECO:0000256" key="51">
    <source>
        <dbReference type="ARBA" id="ARBA00048650"/>
    </source>
</evidence>
<evidence type="ECO:0000256" key="43">
    <source>
        <dbReference type="ARBA" id="ARBA00047953"/>
    </source>
</evidence>
<feature type="domain" description="Ketosynthase family 3 (KS3)" evidence="67">
    <location>
        <begin position="46"/>
        <end position="451"/>
    </location>
</feature>
<evidence type="ECO:0000256" key="20">
    <source>
        <dbReference type="ARBA" id="ARBA00023098"/>
    </source>
</evidence>
<dbReference type="Gene3D" id="3.90.180.10">
    <property type="entry name" value="Medium-chain alcohol dehydrogenases, catalytic domain"/>
    <property type="match status" value="1"/>
</dbReference>
<dbReference type="InterPro" id="IPR057326">
    <property type="entry name" value="KR_dom"/>
</dbReference>
<dbReference type="InterPro" id="IPR049552">
    <property type="entry name" value="PKS_DH_N"/>
</dbReference>
<evidence type="ECO:0000256" key="65">
    <source>
        <dbReference type="SAM" id="MobiDB-lite"/>
    </source>
</evidence>
<evidence type="ECO:0000256" key="63">
    <source>
        <dbReference type="ARBA" id="ARBA00049533"/>
    </source>
</evidence>
<dbReference type="Pfam" id="PF00109">
    <property type="entry name" value="ketoacyl-synt"/>
    <property type="match status" value="1"/>
</dbReference>
<evidence type="ECO:0000256" key="12">
    <source>
        <dbReference type="ARBA" id="ARBA00022799"/>
    </source>
</evidence>
<comment type="catalytic activity">
    <reaction evidence="61">
        <text>butanoyl-[ACP] + malonyl-[ACP] + H(+) = 3-oxohexanoyl-[ACP] + holo-[ACP] + CO2</text>
        <dbReference type="Rhea" id="RHEA:41820"/>
        <dbReference type="Rhea" id="RHEA-COMP:9623"/>
        <dbReference type="Rhea" id="RHEA-COMP:9628"/>
        <dbReference type="Rhea" id="RHEA-COMP:9629"/>
        <dbReference type="Rhea" id="RHEA-COMP:9685"/>
        <dbReference type="ChEBI" id="CHEBI:15378"/>
        <dbReference type="ChEBI" id="CHEBI:16526"/>
        <dbReference type="ChEBI" id="CHEBI:64479"/>
        <dbReference type="ChEBI" id="CHEBI:78449"/>
        <dbReference type="ChEBI" id="CHEBI:78454"/>
        <dbReference type="ChEBI" id="CHEBI:78456"/>
    </reaction>
    <physiologicalReaction direction="left-to-right" evidence="61">
        <dbReference type="Rhea" id="RHEA:41821"/>
    </physiologicalReaction>
</comment>
<keyword evidence="18" id="KW-0560">Oxidoreductase</keyword>
<comment type="catalytic activity">
    <reaction evidence="45">
        <text>hexadecanoyl-[ACP] + malonyl-[ACP] + H(+) = 3-oxooctadecanoyl-[ACP] + holo-[ACP] + CO2</text>
        <dbReference type="Rhea" id="RHEA:41916"/>
        <dbReference type="Rhea" id="RHEA-COMP:9623"/>
        <dbReference type="Rhea" id="RHEA-COMP:9652"/>
        <dbReference type="Rhea" id="RHEA-COMP:9653"/>
        <dbReference type="Rhea" id="RHEA-COMP:9685"/>
        <dbReference type="ChEBI" id="CHEBI:15378"/>
        <dbReference type="ChEBI" id="CHEBI:16526"/>
        <dbReference type="ChEBI" id="CHEBI:64479"/>
        <dbReference type="ChEBI" id="CHEBI:78449"/>
        <dbReference type="ChEBI" id="CHEBI:78483"/>
        <dbReference type="ChEBI" id="CHEBI:78487"/>
    </reaction>
    <physiologicalReaction direction="left-to-right" evidence="45">
        <dbReference type="Rhea" id="RHEA:41917"/>
    </physiologicalReaction>
</comment>
<comment type="catalytic activity">
    <reaction evidence="43">
        <text>3-oxobutanoyl-[ACP] + NADPH + H(+) = (3R)-hydroxybutanoyl-[ACP] + NADP(+)</text>
        <dbReference type="Rhea" id="RHEA:41804"/>
        <dbReference type="Rhea" id="RHEA-COMP:9625"/>
        <dbReference type="Rhea" id="RHEA-COMP:9626"/>
        <dbReference type="ChEBI" id="CHEBI:15378"/>
        <dbReference type="ChEBI" id="CHEBI:57783"/>
        <dbReference type="ChEBI" id="CHEBI:58349"/>
        <dbReference type="ChEBI" id="CHEBI:78450"/>
        <dbReference type="ChEBI" id="CHEBI:78451"/>
    </reaction>
    <physiologicalReaction direction="left-to-right" evidence="43">
        <dbReference type="Rhea" id="RHEA:41805"/>
    </physiologicalReaction>
</comment>
<evidence type="ECO:0000256" key="48">
    <source>
        <dbReference type="ARBA" id="ARBA00048420"/>
    </source>
</evidence>
<dbReference type="Pfam" id="PF00975">
    <property type="entry name" value="Thioesterase"/>
    <property type="match status" value="1"/>
</dbReference>
<dbReference type="InterPro" id="IPR001031">
    <property type="entry name" value="Thioesterase"/>
</dbReference>
<comment type="catalytic activity">
    <reaction evidence="39">
        <text>(2E)-butenoyl-[ACP] + NADPH + H(+) = butanoyl-[ACP] + NADP(+)</text>
        <dbReference type="Rhea" id="RHEA:41812"/>
        <dbReference type="Rhea" id="RHEA-COMP:9627"/>
        <dbReference type="Rhea" id="RHEA-COMP:9628"/>
        <dbReference type="ChEBI" id="CHEBI:15378"/>
        <dbReference type="ChEBI" id="CHEBI:57783"/>
        <dbReference type="ChEBI" id="CHEBI:58349"/>
        <dbReference type="ChEBI" id="CHEBI:78453"/>
        <dbReference type="ChEBI" id="CHEBI:78454"/>
    </reaction>
    <physiologicalReaction direction="left-to-right" evidence="39">
        <dbReference type="Rhea" id="RHEA:41813"/>
    </physiologicalReaction>
</comment>
<dbReference type="PROSITE" id="PS00606">
    <property type="entry name" value="KS3_1"/>
    <property type="match status" value="1"/>
</dbReference>
<dbReference type="InterPro" id="IPR049391">
    <property type="entry name" value="FAS_pseudo-KR"/>
</dbReference>
<keyword evidence="13" id="KW-0378">Hydrolase</keyword>
<dbReference type="InterPro" id="IPR016036">
    <property type="entry name" value="Malonyl_transacylase_ACP-bd"/>
</dbReference>
<evidence type="ECO:0000256" key="55">
    <source>
        <dbReference type="ARBA" id="ARBA00049019"/>
    </source>
</evidence>
<evidence type="ECO:0000256" key="22">
    <source>
        <dbReference type="ARBA" id="ARBA00023268"/>
    </source>
</evidence>
<evidence type="ECO:0000256" key="52">
    <source>
        <dbReference type="ARBA" id="ARBA00048691"/>
    </source>
</evidence>
<evidence type="ECO:0000256" key="61">
    <source>
        <dbReference type="ARBA" id="ARBA00049449"/>
    </source>
</evidence>
<evidence type="ECO:0000256" key="7">
    <source>
        <dbReference type="ARBA" id="ARBA00018769"/>
    </source>
</evidence>
<keyword evidence="19" id="KW-0520">NAD</keyword>
<dbReference type="Gene3D" id="1.10.1200.10">
    <property type="entry name" value="ACP-like"/>
    <property type="match status" value="1"/>
</dbReference>
<comment type="catalytic activity">
    <reaction evidence="55">
        <text>(2E)-octadecenoyl-[ACP] + NADPH + H(+) = octadecanoyl-[ACP] + NADP(+)</text>
        <dbReference type="Rhea" id="RHEA:41928"/>
        <dbReference type="Rhea" id="RHEA-COMP:9655"/>
        <dbReference type="Rhea" id="RHEA-COMP:9656"/>
        <dbReference type="ChEBI" id="CHEBI:15378"/>
        <dbReference type="ChEBI" id="CHEBI:57783"/>
        <dbReference type="ChEBI" id="CHEBI:58349"/>
        <dbReference type="ChEBI" id="CHEBI:78489"/>
        <dbReference type="ChEBI" id="CHEBI:78495"/>
    </reaction>
    <physiologicalReaction direction="left-to-right" evidence="55">
        <dbReference type="Rhea" id="RHEA:41929"/>
    </physiologicalReaction>
</comment>
<comment type="catalytic activity">
    <reaction evidence="62">
        <text>(2E)-decenoyl-[ACP] + NADPH + H(+) = decanoyl-[ACP] + NADP(+)</text>
        <dbReference type="Rhea" id="RHEA:41864"/>
        <dbReference type="Rhea" id="RHEA-COMP:9639"/>
        <dbReference type="Rhea" id="RHEA-COMP:9640"/>
        <dbReference type="ChEBI" id="CHEBI:15378"/>
        <dbReference type="ChEBI" id="CHEBI:57783"/>
        <dbReference type="ChEBI" id="CHEBI:58349"/>
        <dbReference type="ChEBI" id="CHEBI:78467"/>
        <dbReference type="ChEBI" id="CHEBI:78468"/>
    </reaction>
    <physiologicalReaction direction="left-to-right" evidence="62">
        <dbReference type="Rhea" id="RHEA:41865"/>
    </physiologicalReaction>
</comment>
<dbReference type="SMART" id="SM00827">
    <property type="entry name" value="PKS_AT"/>
    <property type="match status" value="1"/>
</dbReference>
<dbReference type="EMBL" id="AP028923">
    <property type="protein sequence ID" value="BET03043.1"/>
    <property type="molecule type" value="Genomic_DNA"/>
</dbReference>
<comment type="catalytic activity">
    <reaction evidence="24">
        <text>(3R)-hydroxydodecanoyl-[ACP] = (2E)-dodecenoyl-[ACP] + H2O</text>
        <dbReference type="Rhea" id="RHEA:41876"/>
        <dbReference type="Rhea" id="RHEA-COMP:9642"/>
        <dbReference type="Rhea" id="RHEA-COMP:9643"/>
        <dbReference type="ChEBI" id="CHEBI:15377"/>
        <dbReference type="ChEBI" id="CHEBI:78470"/>
        <dbReference type="ChEBI" id="CHEBI:78472"/>
    </reaction>
    <physiologicalReaction direction="left-to-right" evidence="24">
        <dbReference type="Rhea" id="RHEA:41877"/>
    </physiologicalReaction>
</comment>
<evidence type="ECO:0000256" key="42">
    <source>
        <dbReference type="ARBA" id="ARBA00047897"/>
    </source>
</evidence>
<comment type="catalytic activity">
    <reaction evidence="41">
        <text>(2E)-hexadecenoyl-[ACP] + NADPH + H(+) = hexadecanoyl-[ACP] + NADP(+)</text>
        <dbReference type="Rhea" id="RHEA:41912"/>
        <dbReference type="Rhea" id="RHEA-COMP:9651"/>
        <dbReference type="Rhea" id="RHEA-COMP:9652"/>
        <dbReference type="ChEBI" id="CHEBI:15378"/>
        <dbReference type="ChEBI" id="CHEBI:57783"/>
        <dbReference type="ChEBI" id="CHEBI:58349"/>
        <dbReference type="ChEBI" id="CHEBI:78481"/>
        <dbReference type="ChEBI" id="CHEBI:78483"/>
    </reaction>
    <physiologicalReaction direction="left-to-right" evidence="41">
        <dbReference type="Rhea" id="RHEA:41913"/>
    </physiologicalReaction>
</comment>
<comment type="catalytic activity">
    <reaction evidence="44">
        <text>acetyl-[ACP] + malonyl-[ACP] + H(+) = 3-oxobutanoyl-[ACP] + holo-[ACP] + CO2</text>
        <dbReference type="Rhea" id="RHEA:41800"/>
        <dbReference type="Rhea" id="RHEA-COMP:9621"/>
        <dbReference type="Rhea" id="RHEA-COMP:9623"/>
        <dbReference type="Rhea" id="RHEA-COMP:9625"/>
        <dbReference type="Rhea" id="RHEA-COMP:9685"/>
        <dbReference type="ChEBI" id="CHEBI:15378"/>
        <dbReference type="ChEBI" id="CHEBI:16526"/>
        <dbReference type="ChEBI" id="CHEBI:64479"/>
        <dbReference type="ChEBI" id="CHEBI:78446"/>
        <dbReference type="ChEBI" id="CHEBI:78449"/>
        <dbReference type="ChEBI" id="CHEBI:78450"/>
    </reaction>
    <physiologicalReaction direction="left-to-right" evidence="44">
        <dbReference type="Rhea" id="RHEA:41801"/>
    </physiologicalReaction>
</comment>
<evidence type="ECO:0000256" key="62">
    <source>
        <dbReference type="ARBA" id="ARBA00049521"/>
    </source>
</evidence>
<dbReference type="InterPro" id="IPR049900">
    <property type="entry name" value="PKS_mFAS_DH"/>
</dbReference>
<evidence type="ECO:0000256" key="4">
    <source>
        <dbReference type="ARBA" id="ARBA00012873"/>
    </source>
</evidence>
<dbReference type="InterPro" id="IPR016039">
    <property type="entry name" value="Thiolase-like"/>
</dbReference>
<keyword evidence="15" id="KW-0521">NADP</keyword>
<dbReference type="InterPro" id="IPR029058">
    <property type="entry name" value="AB_hydrolase_fold"/>
</dbReference>
<dbReference type="SUPFAM" id="SSF52151">
    <property type="entry name" value="FabD/lysophospholipase-like"/>
    <property type="match status" value="1"/>
</dbReference>
<feature type="active site" description="Proton acceptor; for dehydratase activity" evidence="64">
    <location>
        <position position="918"/>
    </location>
</feature>
<dbReference type="SMART" id="SM00825">
    <property type="entry name" value="PKS_KS"/>
    <property type="match status" value="1"/>
</dbReference>
<feature type="domain" description="PKS/mFAS DH" evidence="68">
    <location>
        <begin position="881"/>
        <end position="1159"/>
    </location>
</feature>
<comment type="catalytic activity">
    <reaction evidence="36">
        <text>a (3R)-hydroxyacyl-[ACP] + NADP(+) = a 3-oxoacyl-[ACP] + NADPH + H(+)</text>
        <dbReference type="Rhea" id="RHEA:17397"/>
        <dbReference type="Rhea" id="RHEA-COMP:9916"/>
        <dbReference type="Rhea" id="RHEA-COMP:9945"/>
        <dbReference type="ChEBI" id="CHEBI:15378"/>
        <dbReference type="ChEBI" id="CHEBI:57783"/>
        <dbReference type="ChEBI" id="CHEBI:58349"/>
        <dbReference type="ChEBI" id="CHEBI:78776"/>
        <dbReference type="ChEBI" id="CHEBI:78827"/>
        <dbReference type="EC" id="1.1.1.100"/>
    </reaction>
    <physiologicalReaction direction="right-to-left" evidence="36">
        <dbReference type="Rhea" id="RHEA:17399"/>
    </physiologicalReaction>
</comment>
<dbReference type="CDD" id="cd05195">
    <property type="entry name" value="enoyl_red"/>
    <property type="match status" value="1"/>
</dbReference>
<comment type="catalytic activity">
    <reaction evidence="56">
        <text>decanoyl-[ACP] + malonyl-[ACP] + H(+) = 3-oxododecanoyl-[ACP] + holo-[ACP] + CO2</text>
        <dbReference type="Rhea" id="RHEA:41868"/>
        <dbReference type="Rhea" id="RHEA-COMP:9623"/>
        <dbReference type="Rhea" id="RHEA-COMP:9640"/>
        <dbReference type="Rhea" id="RHEA-COMP:9641"/>
        <dbReference type="Rhea" id="RHEA-COMP:9685"/>
        <dbReference type="ChEBI" id="CHEBI:15378"/>
        <dbReference type="ChEBI" id="CHEBI:16526"/>
        <dbReference type="ChEBI" id="CHEBI:64479"/>
        <dbReference type="ChEBI" id="CHEBI:78449"/>
        <dbReference type="ChEBI" id="CHEBI:78468"/>
        <dbReference type="ChEBI" id="CHEBI:78469"/>
    </reaction>
    <physiologicalReaction direction="left-to-right" evidence="56">
        <dbReference type="Rhea" id="RHEA:41869"/>
    </physiologicalReaction>
</comment>
<evidence type="ECO:0000256" key="64">
    <source>
        <dbReference type="PROSITE-ProRule" id="PRU01363"/>
    </source>
</evidence>
<dbReference type="InterPro" id="IPR036291">
    <property type="entry name" value="NAD(P)-bd_dom_sf"/>
</dbReference>
<dbReference type="Pfam" id="PF21089">
    <property type="entry name" value="PKS_DH_N"/>
    <property type="match status" value="1"/>
</dbReference>
<dbReference type="SUPFAM" id="SSF53474">
    <property type="entry name" value="alpha/beta-Hydrolases"/>
    <property type="match status" value="1"/>
</dbReference>
<evidence type="ECO:0000256" key="14">
    <source>
        <dbReference type="ARBA" id="ARBA00022832"/>
    </source>
</evidence>
<dbReference type="Pfam" id="PF13602">
    <property type="entry name" value="ADH_zinc_N_2"/>
    <property type="match status" value="1"/>
</dbReference>
<keyword evidence="14" id="KW-0276">Fatty acid metabolism</keyword>
<evidence type="ECO:0000256" key="2">
    <source>
        <dbReference type="ARBA" id="ARBA00012004"/>
    </source>
</evidence>